<gene>
    <name evidence="1" type="ORF">C0Z19_25710</name>
</gene>
<dbReference type="RefSeq" id="WP_102612660.1">
    <property type="nucleotide sequence ID" value="NZ_CADIKD010000007.1"/>
</dbReference>
<evidence type="ECO:0000313" key="1">
    <source>
        <dbReference type="EMBL" id="PMS16605.1"/>
    </source>
</evidence>
<evidence type="ECO:0000313" key="2">
    <source>
        <dbReference type="Proteomes" id="UP000235347"/>
    </source>
</evidence>
<reference evidence="1 2" key="1">
    <citation type="submission" date="2018-01" db="EMBL/GenBank/DDBJ databases">
        <title>Whole genome analyses suggest that Burkholderia sensu lato contains two further novel genera in the rhizoxinica-symbiotica group Mycetohabitans gen. nov., and Trinickia gen. nov.: implications for the evolution of diazotrophy and nodulation in the Burkholderiaceae.</title>
        <authorList>
            <person name="Estrada-de los Santos P."/>
            <person name="Palmer M."/>
            <person name="Chavez-Ramirez B."/>
            <person name="Beukes C."/>
            <person name="Steenkamp E.T."/>
            <person name="Hirsch A.M."/>
            <person name="Manyaka P."/>
            <person name="Maluk M."/>
            <person name="Lafos M."/>
            <person name="Crook M."/>
            <person name="Gross E."/>
            <person name="Simon M.F."/>
            <person name="Bueno dos Reis Junior F."/>
            <person name="Poole P.S."/>
            <person name="Venter S.N."/>
            <person name="James E.K."/>
        </authorList>
    </citation>
    <scope>NUCLEOTIDE SEQUENCE [LARGE SCALE GENOMIC DNA]</scope>
    <source>
        <strain evidence="1 2">GP25-8</strain>
    </source>
</reference>
<protein>
    <submittedName>
        <fullName evidence="1">Uncharacterized protein</fullName>
    </submittedName>
</protein>
<proteinExistence type="predicted"/>
<dbReference type="AlphaFoldDB" id="A0A2N7VHI1"/>
<keyword evidence="2" id="KW-1185">Reference proteome</keyword>
<organism evidence="1 2">
    <name type="scientific">Trinickia soli</name>
    <dbReference type="NCBI Taxonomy" id="380675"/>
    <lineage>
        <taxon>Bacteria</taxon>
        <taxon>Pseudomonadati</taxon>
        <taxon>Pseudomonadota</taxon>
        <taxon>Betaproteobacteria</taxon>
        <taxon>Burkholderiales</taxon>
        <taxon>Burkholderiaceae</taxon>
        <taxon>Trinickia</taxon>
    </lineage>
</organism>
<name>A0A2N7VHI1_9BURK</name>
<sequence length="199" mass="21525">MLIFPDAGTAAKLRQACCAVLLSLLLAACARLTLVPLPEEQTAAAVRRMAVAGDRMVVVGIAAGVGRWPGDYLDSQTKATVAALERDYRLREIFEWPIVSLQLHCVVLEIEGRQSRDALLRKLTADRRVRLAQPLVNFRTPDAATDRCQRGCAGILRDRKGELLAVAGKDFLTSESAVASLVAWCEVQYIGAGAAAGFF</sequence>
<accession>A0A2N7VHI1</accession>
<dbReference type="EMBL" id="PNYB01000034">
    <property type="protein sequence ID" value="PMS16605.1"/>
    <property type="molecule type" value="Genomic_DNA"/>
</dbReference>
<comment type="caution">
    <text evidence="1">The sequence shown here is derived from an EMBL/GenBank/DDBJ whole genome shotgun (WGS) entry which is preliminary data.</text>
</comment>
<dbReference type="Proteomes" id="UP000235347">
    <property type="component" value="Unassembled WGS sequence"/>
</dbReference>